<gene>
    <name evidence="2" type="ORF">GCM10010466_20710</name>
</gene>
<feature type="region of interest" description="Disordered" evidence="1">
    <location>
        <begin position="1"/>
        <end position="37"/>
    </location>
</feature>
<keyword evidence="3" id="KW-1185">Reference proteome</keyword>
<evidence type="ECO:0000256" key="1">
    <source>
        <dbReference type="SAM" id="MobiDB-lite"/>
    </source>
</evidence>
<evidence type="ECO:0000313" key="3">
    <source>
        <dbReference type="Proteomes" id="UP001500320"/>
    </source>
</evidence>
<proteinExistence type="predicted"/>
<protein>
    <submittedName>
        <fullName evidence="2">Uncharacterized protein</fullName>
    </submittedName>
</protein>
<dbReference type="Proteomes" id="UP001500320">
    <property type="component" value="Unassembled WGS sequence"/>
</dbReference>
<reference evidence="3" key="1">
    <citation type="journal article" date="2019" name="Int. J. Syst. Evol. Microbiol.">
        <title>The Global Catalogue of Microorganisms (GCM) 10K type strain sequencing project: providing services to taxonomists for standard genome sequencing and annotation.</title>
        <authorList>
            <consortium name="The Broad Institute Genomics Platform"/>
            <consortium name="The Broad Institute Genome Sequencing Center for Infectious Disease"/>
            <person name="Wu L."/>
            <person name="Ma J."/>
        </authorList>
    </citation>
    <scope>NUCLEOTIDE SEQUENCE [LARGE SCALE GENOMIC DNA]</scope>
    <source>
        <strain evidence="3">JCM 9373</strain>
    </source>
</reference>
<name>A0ABP6MZA5_9ACTN</name>
<feature type="compositionally biased region" description="Basic and acidic residues" evidence="1">
    <location>
        <begin position="7"/>
        <end position="17"/>
    </location>
</feature>
<comment type="caution">
    <text evidence="2">The sequence shown here is derived from an EMBL/GenBank/DDBJ whole genome shotgun (WGS) entry which is preliminary data.</text>
</comment>
<evidence type="ECO:0000313" key="2">
    <source>
        <dbReference type="EMBL" id="GAA3129821.1"/>
    </source>
</evidence>
<dbReference type="RefSeq" id="WP_344858218.1">
    <property type="nucleotide sequence ID" value="NZ_BAAAUT010000013.1"/>
</dbReference>
<sequence length="46" mass="4748">MSEPVEDPTRSGEREPYPKAAAVHSGGTLELPEPFGLPIDAAALSG</sequence>
<dbReference type="EMBL" id="BAAAUT010000013">
    <property type="protein sequence ID" value="GAA3129821.1"/>
    <property type="molecule type" value="Genomic_DNA"/>
</dbReference>
<accession>A0ABP6MZA5</accession>
<organism evidence="2 3">
    <name type="scientific">Planomonospora alba</name>
    <dbReference type="NCBI Taxonomy" id="161354"/>
    <lineage>
        <taxon>Bacteria</taxon>
        <taxon>Bacillati</taxon>
        <taxon>Actinomycetota</taxon>
        <taxon>Actinomycetes</taxon>
        <taxon>Streptosporangiales</taxon>
        <taxon>Streptosporangiaceae</taxon>
        <taxon>Planomonospora</taxon>
    </lineage>
</organism>